<reference evidence="2 3" key="1">
    <citation type="submission" date="2024-09" db="EMBL/GenBank/DDBJ databases">
        <authorList>
            <person name="Sun Q."/>
            <person name="Mori K."/>
        </authorList>
    </citation>
    <scope>NUCLEOTIDE SEQUENCE [LARGE SCALE GENOMIC DNA]</scope>
    <source>
        <strain evidence="2 3">CCM 7765</strain>
    </source>
</reference>
<dbReference type="RefSeq" id="WP_149106025.1">
    <property type="nucleotide sequence ID" value="NZ_JBHLWO010000002.1"/>
</dbReference>
<evidence type="ECO:0000259" key="1">
    <source>
        <dbReference type="Pfam" id="PF00196"/>
    </source>
</evidence>
<comment type="caution">
    <text evidence="2">The sequence shown here is derived from an EMBL/GenBank/DDBJ whole genome shotgun (WGS) entry which is preliminary data.</text>
</comment>
<dbReference type="InterPro" id="IPR000792">
    <property type="entry name" value="Tscrpt_reg_LuxR_C"/>
</dbReference>
<protein>
    <submittedName>
        <fullName evidence="2">LuxR C-terminal-related transcriptional regulator</fullName>
    </submittedName>
</protein>
<dbReference type="InterPro" id="IPR016032">
    <property type="entry name" value="Sig_transdc_resp-reg_C-effctor"/>
</dbReference>
<sequence length="229" mass="26144">MKKVKISIIREGSALLKNGLAISENQTCSFQYYQSVDDFIENYRVPPKILFLFQTKTKRVDETTLTKVKHNIGVAGKLVLVDELACYTHFSNFRTYLNGYVSRNFFYDYCLTIIKLLLAGEYVLSPETSFEIAENFVRLSGLALNGKIPLISEQEKMVLHYVIEGYTNAEIGSELKMPACRVGVCIDRLCKKAMVSDRPALIRWVTLHAYELFNWKLIDKQRCIGVSSA</sequence>
<keyword evidence="3" id="KW-1185">Reference proteome</keyword>
<evidence type="ECO:0000313" key="2">
    <source>
        <dbReference type="EMBL" id="MFC0320571.1"/>
    </source>
</evidence>
<name>A0ABV6HNX3_9SPHI</name>
<dbReference type="EMBL" id="JBHLWO010000002">
    <property type="protein sequence ID" value="MFC0320571.1"/>
    <property type="molecule type" value="Genomic_DNA"/>
</dbReference>
<proteinExistence type="predicted"/>
<dbReference type="Proteomes" id="UP001589774">
    <property type="component" value="Unassembled WGS sequence"/>
</dbReference>
<dbReference type="SUPFAM" id="SSF46894">
    <property type="entry name" value="C-terminal effector domain of the bipartite response regulators"/>
    <property type="match status" value="1"/>
</dbReference>
<dbReference type="Pfam" id="PF00196">
    <property type="entry name" value="GerE"/>
    <property type="match status" value="1"/>
</dbReference>
<evidence type="ECO:0000313" key="3">
    <source>
        <dbReference type="Proteomes" id="UP001589774"/>
    </source>
</evidence>
<dbReference type="Gene3D" id="3.40.50.2300">
    <property type="match status" value="1"/>
</dbReference>
<feature type="domain" description="HTH luxR-type" evidence="1">
    <location>
        <begin position="151"/>
        <end position="204"/>
    </location>
</feature>
<accession>A0ABV6HNX3</accession>
<gene>
    <name evidence="2" type="ORF">ACFFI0_19755</name>
</gene>
<organism evidence="2 3">
    <name type="scientific">Olivibacter oleidegradans</name>
    <dbReference type="NCBI Taxonomy" id="760123"/>
    <lineage>
        <taxon>Bacteria</taxon>
        <taxon>Pseudomonadati</taxon>
        <taxon>Bacteroidota</taxon>
        <taxon>Sphingobacteriia</taxon>
        <taxon>Sphingobacteriales</taxon>
        <taxon>Sphingobacteriaceae</taxon>
        <taxon>Olivibacter</taxon>
    </lineage>
</organism>